<keyword evidence="2" id="KW-1185">Reference proteome</keyword>
<gene>
    <name evidence="1" type="ORF">HID58_092070</name>
</gene>
<evidence type="ECO:0000313" key="2">
    <source>
        <dbReference type="Proteomes" id="UP000824890"/>
    </source>
</evidence>
<dbReference type="Proteomes" id="UP000824890">
    <property type="component" value="Unassembled WGS sequence"/>
</dbReference>
<feature type="non-terminal residue" evidence="1">
    <location>
        <position position="1"/>
    </location>
</feature>
<proteinExistence type="predicted"/>
<comment type="caution">
    <text evidence="1">The sequence shown here is derived from an EMBL/GenBank/DDBJ whole genome shotgun (WGS) entry which is preliminary data.</text>
</comment>
<evidence type="ECO:0000313" key="1">
    <source>
        <dbReference type="EMBL" id="KAH0842734.1"/>
    </source>
</evidence>
<name>A0ABQ7WXP0_BRANA</name>
<protein>
    <submittedName>
        <fullName evidence="1">Uncharacterized protein</fullName>
    </submittedName>
</protein>
<dbReference type="EMBL" id="JAGKQM010002917">
    <property type="protein sequence ID" value="KAH0842734.1"/>
    <property type="molecule type" value="Genomic_DNA"/>
</dbReference>
<sequence>SKFLFSFSSKQRPEHTFIMINKLKSARTFLKLVSSLAKPNSVKLRQAMDGAPSPVLIAIKSYRRVSHLLHAQDVMMMMLLEL</sequence>
<accession>A0ABQ7WXP0</accession>
<organism evidence="1 2">
    <name type="scientific">Brassica napus</name>
    <name type="common">Rape</name>
    <dbReference type="NCBI Taxonomy" id="3708"/>
    <lineage>
        <taxon>Eukaryota</taxon>
        <taxon>Viridiplantae</taxon>
        <taxon>Streptophyta</taxon>
        <taxon>Embryophyta</taxon>
        <taxon>Tracheophyta</taxon>
        <taxon>Spermatophyta</taxon>
        <taxon>Magnoliopsida</taxon>
        <taxon>eudicotyledons</taxon>
        <taxon>Gunneridae</taxon>
        <taxon>Pentapetalae</taxon>
        <taxon>rosids</taxon>
        <taxon>malvids</taxon>
        <taxon>Brassicales</taxon>
        <taxon>Brassicaceae</taxon>
        <taxon>Brassiceae</taxon>
        <taxon>Brassica</taxon>
    </lineage>
</organism>
<reference evidence="1 2" key="1">
    <citation type="submission" date="2021-05" db="EMBL/GenBank/DDBJ databases">
        <title>Genome Assembly of Synthetic Allotetraploid Brassica napus Reveals Homoeologous Exchanges between Subgenomes.</title>
        <authorList>
            <person name="Davis J.T."/>
        </authorList>
    </citation>
    <scope>NUCLEOTIDE SEQUENCE [LARGE SCALE GENOMIC DNA]</scope>
    <source>
        <strain evidence="2">cv. Da-Ae</strain>
        <tissue evidence="1">Seedling</tissue>
    </source>
</reference>